<proteinExistence type="predicted"/>
<dbReference type="Proteomes" id="UP000319732">
    <property type="component" value="Unassembled WGS sequence"/>
</dbReference>
<sequence length="146" mass="16242">MKFHDDSHHFATLAYHSAQELDVAATCSQTILDAVAAWQQRADAHSAGVEFFTLDRCRSFSIDYQGHSSGHWPNERDNLLGESLVREFLFDDGICSVEETAVKLYKVNYSVMAGEYGNEYLLVCPFLTATGNIGGIVVTCVNMLLR</sequence>
<keyword evidence="2" id="KW-1185">Reference proteome</keyword>
<reference evidence="1 2" key="1">
    <citation type="submission" date="2019-06" db="EMBL/GenBank/DDBJ databases">
        <title>Whole genome sequence for Cellvibrionaceae sp. R142.</title>
        <authorList>
            <person name="Wang G."/>
        </authorList>
    </citation>
    <scope>NUCLEOTIDE SEQUENCE [LARGE SCALE GENOMIC DNA]</scope>
    <source>
        <strain evidence="1 2">R142</strain>
    </source>
</reference>
<gene>
    <name evidence="1" type="ORF">FKG94_00405</name>
</gene>
<comment type="caution">
    <text evidence="1">The sequence shown here is derived from an EMBL/GenBank/DDBJ whole genome shotgun (WGS) entry which is preliminary data.</text>
</comment>
<accession>A0A545U9A3</accession>
<evidence type="ECO:0000313" key="2">
    <source>
        <dbReference type="Proteomes" id="UP000319732"/>
    </source>
</evidence>
<organism evidence="1 2">
    <name type="scientific">Exilibacterium tricleocarpae</name>
    <dbReference type="NCBI Taxonomy" id="2591008"/>
    <lineage>
        <taxon>Bacteria</taxon>
        <taxon>Pseudomonadati</taxon>
        <taxon>Pseudomonadota</taxon>
        <taxon>Gammaproteobacteria</taxon>
        <taxon>Cellvibrionales</taxon>
        <taxon>Cellvibrionaceae</taxon>
        <taxon>Exilibacterium</taxon>
    </lineage>
</organism>
<dbReference type="AlphaFoldDB" id="A0A545U9A3"/>
<dbReference type="EMBL" id="VHSG01000002">
    <property type="protein sequence ID" value="TQV86056.1"/>
    <property type="molecule type" value="Genomic_DNA"/>
</dbReference>
<protein>
    <submittedName>
        <fullName evidence="1">Uncharacterized protein</fullName>
    </submittedName>
</protein>
<evidence type="ECO:0000313" key="1">
    <source>
        <dbReference type="EMBL" id="TQV86056.1"/>
    </source>
</evidence>
<name>A0A545U9A3_9GAMM</name>
<dbReference type="RefSeq" id="WP_142902208.1">
    <property type="nucleotide sequence ID" value="NZ_ML660087.1"/>
</dbReference>